<dbReference type="ExpressionAtlas" id="F6SDG7">
    <property type="expression patterns" value="baseline"/>
</dbReference>
<dbReference type="PANTHER" id="PTHR21292">
    <property type="entry name" value="EXOCYST COMPLEX COMPONENT SEC6-RELATED"/>
    <property type="match status" value="1"/>
</dbReference>
<protein>
    <submittedName>
        <fullName evidence="2">Exocyst complex component 3-like 1</fullName>
    </submittedName>
    <submittedName>
        <fullName evidence="4">Exocyst complex component 3-like protein</fullName>
    </submittedName>
</protein>
<comment type="similarity">
    <text evidence="1">Belongs to the SEC6 family.</text>
</comment>
<dbReference type="InterPro" id="IPR042532">
    <property type="entry name" value="EXOC3/Sec6_C"/>
</dbReference>
<dbReference type="AlphaFoldDB" id="F6SDG7"/>
<dbReference type="FunFam" id="1.10.357.50:FF:000009">
    <property type="entry name" value="Exocyst complex component 3-like 1"/>
    <property type="match status" value="1"/>
</dbReference>
<reference evidence="2" key="2">
    <citation type="submission" date="2011-06" db="UniProtKB">
        <authorList>
            <consortium name="Ensembl"/>
        </authorList>
    </citation>
    <scope>IDENTIFICATION</scope>
</reference>
<keyword evidence="3" id="KW-1185">Reference proteome</keyword>
<dbReference type="eggNOG" id="KOG2286">
    <property type="taxonomic scope" value="Eukaryota"/>
</dbReference>
<dbReference type="GO" id="GO:0000145">
    <property type="term" value="C:exocyst"/>
    <property type="evidence" value="ECO:0000318"/>
    <property type="project" value="GO_Central"/>
</dbReference>
<reference evidence="2" key="1">
    <citation type="journal article" date="2010" name="Science">
        <title>The genome of the Western clawed frog Xenopus tropicalis.</title>
        <authorList>
            <person name="Hellsten U."/>
            <person name="Harland R.M."/>
            <person name="Gilchrist M.J."/>
            <person name="Hendrix D."/>
            <person name="Jurka J."/>
            <person name="Kapitonov V."/>
            <person name="Ovcharenko I."/>
            <person name="Putnam N.H."/>
            <person name="Shu S."/>
            <person name="Taher L."/>
            <person name="Blitz I.L."/>
            <person name="Blumberg B."/>
            <person name="Dichmann D.S."/>
            <person name="Dubchak I."/>
            <person name="Amaya E."/>
            <person name="Detter J.C."/>
            <person name="Fletcher R."/>
            <person name="Gerhard D.S."/>
            <person name="Goodstein D."/>
            <person name="Graves T."/>
            <person name="Grigoriev I.V."/>
            <person name="Grimwood J."/>
            <person name="Kawashima T."/>
            <person name="Lindquist E."/>
            <person name="Lucas S.M."/>
            <person name="Mead P.E."/>
            <person name="Mitros T."/>
            <person name="Ogino H."/>
            <person name="Ohta Y."/>
            <person name="Poliakov A.V."/>
            <person name="Pollet N."/>
            <person name="Robert J."/>
            <person name="Salamov A."/>
            <person name="Sater A.K."/>
            <person name="Schmutz J."/>
            <person name="Terry A."/>
            <person name="Vize P.D."/>
            <person name="Warren W.C."/>
            <person name="Wells D."/>
            <person name="Wills A."/>
            <person name="Wilson R.K."/>
            <person name="Zimmerman L.B."/>
            <person name="Zorn A.M."/>
            <person name="Grainger R."/>
            <person name="Grammer T."/>
            <person name="Khokha M.K."/>
            <person name="Richardson P.M."/>
            <person name="Rokhsar D.S."/>
        </authorList>
    </citation>
    <scope>NUCLEOTIDE SEQUENCE [LARGE SCALE GENOMIC DNA]</scope>
    <source>
        <strain evidence="2">Nigerian</strain>
    </source>
</reference>
<dbReference type="OrthoDB" id="10047020at2759"/>
<dbReference type="GO" id="GO:0006887">
    <property type="term" value="P:exocytosis"/>
    <property type="evidence" value="ECO:0000318"/>
    <property type="project" value="GO_Central"/>
</dbReference>
<name>F6SDG7_XENTR</name>
<dbReference type="Bgee" id="ENSXETG00000013799">
    <property type="expression patterns" value="Expressed in skeletal muscle tissue and 6 other cell types or tissues"/>
</dbReference>
<dbReference type="GeneTree" id="ENSGT01030000234613"/>
<evidence type="ECO:0000313" key="2">
    <source>
        <dbReference type="Ensembl" id="ENSXETP00000030224"/>
    </source>
</evidence>
<proteinExistence type="inferred from homology"/>
<sequence length="806" mass="91130">MLPLSPPCSLSSAALTERSMMPAEGENIPLYTLSNWESTKQNAECSVLALEKAESLARGAALKWASGIFSRPDQLTRLGHYRRRETQRNNSIQTRLKSAVQSYLEGVEQGIKQLHSALTEVQNVQRELSEAQGIWRKTNGQLSRLQPIRNLVAEHVQLSVVIQSLPFIYTVPELISHTKNLIETQNLLEAHRNLRELESFRDIVLYRLQRVRPLEDPSCCTGEDVQHGEDPAELVQQFFAGVNNLSEDLGRVLFSLAQSSVSLARSNPSLLVSAVRIIEREEYLDEEDTKGSPQQLWRPPGRPKHWRDSFFQALERGVCNRLIGSGLQEEDITPTGLATHFKDLQSKVLDELQAVCSVLAPCVPPQYEVCRAVALMCHHAISRHVRDILSHDLAHPALYRVLHWSVIVYPSEDMIGHQDLSPEIDATELGALLSPEFLEEQQNRYTRSVKVCLAQWIQKALEVEYSEWFREQEPDKDQDGLYLSSLQQLIMQMLAENMQLASVLGDSLESRMRNAAVLEMDNCLVWLREALVKYGIEHMKDRTNPTYYIPYLVAIINGCTALSSSISYLQPGESANPVIRKNAPCLQNSLDKTQKKACHLLLDELQTELQPLFLQIPSRTWLSGSDIMRITCEKVELFNQHLSMARAPVCQFLLAQTERMLVIEYVKAFMHSKMVCKSSLERQQMAERMSSDAEELRAALSRMGLEESTLCVPLILSIQEIFALKDPSLLSLEVSGLMTSFPDISDDHVLALMELRGDVSRDLRHTVLNMMQQQTLTLPKDYRPIFMSISVPAPAPPFCLHPSSCA</sequence>
<dbReference type="Gene3D" id="1.10.357.70">
    <property type="entry name" value="Exocyst complex component Sec6, C-terminal domain"/>
    <property type="match status" value="1"/>
</dbReference>
<evidence type="ECO:0000313" key="3">
    <source>
        <dbReference type="Proteomes" id="UP000008143"/>
    </source>
</evidence>
<dbReference type="AGR" id="Xenbase:XB-GENE-6258780"/>
<dbReference type="GO" id="GO:0051601">
    <property type="term" value="P:exocyst localization"/>
    <property type="evidence" value="ECO:0000318"/>
    <property type="project" value="GO_Central"/>
</dbReference>
<dbReference type="PaxDb" id="8364-ENSXETP00000029711"/>
<dbReference type="Xenbase" id="XB-GENE-6258780">
    <property type="gene designation" value="exoc3l1"/>
</dbReference>
<reference evidence="4" key="3">
    <citation type="submission" date="2025-04" db="UniProtKB">
        <authorList>
            <consortium name="RefSeq"/>
        </authorList>
    </citation>
    <scope>IDENTIFICATION</scope>
    <source>
        <strain evidence="4">Nigerian</strain>
        <tissue evidence="4">Liver and blood</tissue>
    </source>
</reference>
<dbReference type="RefSeq" id="XP_002931727.3">
    <property type="nucleotide sequence ID" value="XM_002931681.5"/>
</dbReference>
<dbReference type="GO" id="GO:0000149">
    <property type="term" value="F:SNARE binding"/>
    <property type="evidence" value="ECO:0000318"/>
    <property type="project" value="GO_Central"/>
</dbReference>
<dbReference type="Proteomes" id="UP000008143">
    <property type="component" value="Chromosome 4"/>
</dbReference>
<dbReference type="KEGG" id="xtr:100496045"/>
<dbReference type="CTD" id="283849"/>
<dbReference type="GeneID" id="100496045"/>
<gene>
    <name evidence="2 4 5" type="primary">exoc3l1</name>
</gene>
<dbReference type="STRING" id="8364.ENSXETP00000030224"/>
<evidence type="ECO:0000256" key="1">
    <source>
        <dbReference type="ARBA" id="ARBA00009447"/>
    </source>
</evidence>
<accession>F6SDG7</accession>
<dbReference type="PANTHER" id="PTHR21292:SF12">
    <property type="entry name" value="EXOCYST COMPLEX COMPONENT 3-LIKE PROTEIN"/>
    <property type="match status" value="1"/>
</dbReference>
<evidence type="ECO:0000313" key="5">
    <source>
        <dbReference type="Xenbase" id="XB-GENE-6258780"/>
    </source>
</evidence>
<dbReference type="Ensembl" id="ENSXETT00000030224">
    <property type="protein sequence ID" value="ENSXETP00000030224"/>
    <property type="gene ID" value="ENSXETG00000013799"/>
</dbReference>
<evidence type="ECO:0000313" key="4">
    <source>
        <dbReference type="RefSeq" id="XP_002931727.3"/>
    </source>
</evidence>
<dbReference type="OMA" id="REQEPNT"/>
<organism evidence="2">
    <name type="scientific">Xenopus tropicalis</name>
    <name type="common">Western clawed frog</name>
    <name type="synonym">Silurana tropicalis</name>
    <dbReference type="NCBI Taxonomy" id="8364"/>
    <lineage>
        <taxon>Eukaryota</taxon>
        <taxon>Metazoa</taxon>
        <taxon>Chordata</taxon>
        <taxon>Craniata</taxon>
        <taxon>Vertebrata</taxon>
        <taxon>Euteleostomi</taxon>
        <taxon>Amphibia</taxon>
        <taxon>Batrachia</taxon>
        <taxon>Anura</taxon>
        <taxon>Pipoidea</taxon>
        <taxon>Pipidae</taxon>
        <taxon>Xenopodinae</taxon>
        <taxon>Xenopus</taxon>
        <taxon>Silurana</taxon>
    </lineage>
</organism>
<dbReference type="Gene3D" id="1.10.357.50">
    <property type="match status" value="1"/>
</dbReference>
<dbReference type="Pfam" id="PF06046">
    <property type="entry name" value="Sec6"/>
    <property type="match status" value="1"/>
</dbReference>
<dbReference type="HOGENOM" id="CLU_016260_1_0_1"/>
<dbReference type="InterPro" id="IPR010326">
    <property type="entry name" value="EXOC3/Sec6"/>
</dbReference>